<gene>
    <name evidence="1" type="ORF">AVEN_1922_1</name>
</gene>
<evidence type="ECO:0000313" key="2">
    <source>
        <dbReference type="Proteomes" id="UP000499080"/>
    </source>
</evidence>
<keyword evidence="2" id="KW-1185">Reference proteome</keyword>
<name>A0A4Y2KRQ2_ARAVE</name>
<comment type="caution">
    <text evidence="1">The sequence shown here is derived from an EMBL/GenBank/DDBJ whole genome shotgun (WGS) entry which is preliminary data.</text>
</comment>
<reference evidence="1 2" key="1">
    <citation type="journal article" date="2019" name="Sci. Rep.">
        <title>Orb-weaving spider Araneus ventricosus genome elucidates the spidroin gene catalogue.</title>
        <authorList>
            <person name="Kono N."/>
            <person name="Nakamura H."/>
            <person name="Ohtoshi R."/>
            <person name="Moran D.A.P."/>
            <person name="Shinohara A."/>
            <person name="Yoshida Y."/>
            <person name="Fujiwara M."/>
            <person name="Mori M."/>
            <person name="Tomita M."/>
            <person name="Arakawa K."/>
        </authorList>
    </citation>
    <scope>NUCLEOTIDE SEQUENCE [LARGE SCALE GENOMIC DNA]</scope>
</reference>
<evidence type="ECO:0000313" key="1">
    <source>
        <dbReference type="EMBL" id="GBN04839.1"/>
    </source>
</evidence>
<dbReference type="Proteomes" id="UP000499080">
    <property type="component" value="Unassembled WGS sequence"/>
</dbReference>
<dbReference type="AlphaFoldDB" id="A0A4Y2KRQ2"/>
<proteinExistence type="predicted"/>
<organism evidence="1 2">
    <name type="scientific">Araneus ventricosus</name>
    <name type="common">Orbweaver spider</name>
    <name type="synonym">Epeira ventricosa</name>
    <dbReference type="NCBI Taxonomy" id="182803"/>
    <lineage>
        <taxon>Eukaryota</taxon>
        <taxon>Metazoa</taxon>
        <taxon>Ecdysozoa</taxon>
        <taxon>Arthropoda</taxon>
        <taxon>Chelicerata</taxon>
        <taxon>Arachnida</taxon>
        <taxon>Araneae</taxon>
        <taxon>Araneomorphae</taxon>
        <taxon>Entelegynae</taxon>
        <taxon>Araneoidea</taxon>
        <taxon>Araneidae</taxon>
        <taxon>Araneus</taxon>
    </lineage>
</organism>
<protein>
    <submittedName>
        <fullName evidence="1">Uncharacterized protein</fullName>
    </submittedName>
</protein>
<dbReference type="EMBL" id="BGPR01004919">
    <property type="protein sequence ID" value="GBN04839.1"/>
    <property type="molecule type" value="Genomic_DNA"/>
</dbReference>
<sequence>MKDKEFLLNWEKNYKMDLADSDLHQLLGFKSEILSQEEQEGEYIADITHGNDNFYIHCDVIDGALINYINSDVIYSFVNKNPPGSIISKDFNNWIFFPVKISNISGIRMRITNQNNEPIDLNKGRVEYNLTAVYEEDETYLKKIYNLMQNFILR</sequence>
<accession>A0A4Y2KRQ2</accession>